<protein>
    <submittedName>
        <fullName evidence="3">PAP-associated domain-containing protein</fullName>
    </submittedName>
</protein>
<dbReference type="Proteomes" id="UP000095287">
    <property type="component" value="Unplaced"/>
</dbReference>
<dbReference type="AlphaFoldDB" id="A0A1I7Z547"/>
<dbReference type="GO" id="GO:0031123">
    <property type="term" value="P:RNA 3'-end processing"/>
    <property type="evidence" value="ECO:0007669"/>
    <property type="project" value="TreeGrafter"/>
</dbReference>
<dbReference type="InterPro" id="IPR043519">
    <property type="entry name" value="NT_sf"/>
</dbReference>
<keyword evidence="2" id="KW-1185">Reference proteome</keyword>
<evidence type="ECO:0000313" key="2">
    <source>
        <dbReference type="Proteomes" id="UP000095287"/>
    </source>
</evidence>
<dbReference type="WBParaSite" id="L893_g23015.t1">
    <property type="protein sequence ID" value="L893_g23015.t1"/>
    <property type="gene ID" value="L893_g23015"/>
</dbReference>
<dbReference type="SUPFAM" id="SSF81301">
    <property type="entry name" value="Nucleotidyltransferase"/>
    <property type="match status" value="1"/>
</dbReference>
<dbReference type="PANTHER" id="PTHR12271">
    <property type="entry name" value="POLY A POLYMERASE CID PAP -RELATED"/>
    <property type="match status" value="1"/>
</dbReference>
<dbReference type="Pfam" id="PF22600">
    <property type="entry name" value="MTPAP-like_central"/>
    <property type="match status" value="1"/>
</dbReference>
<sequence length="380" mass="43342">MIRRPAPLLLRLYHRCSQPSHSQCEDSVEAILANHEKKIQKLSGQLINEHVIHLRETTQWRKQIEPSIKDVFQVYRKHKFHPLIVGSAMTGLADPSKGSDVDVVLYTSKEEDVLDRSRLSITSNPAHSTAVLNGALRKLQKSGIKFRLTSMYSKIKYPIMKLLISNKQKPFTMEISVDSVVHARNSLFVRHCVQMDKRVTMLYQWVQQWLRTCDLYGSSRGKFSSYHTILLVIHFLQYTEHSDMKPVLPVMLERYPHHLSAGIPFPEIYDIVSKSTMPVDYKPGKNDNKMQIGELVVRFVDFYSRVNLHDFALDVSSGKNIERLDEDYDRINLVDPYSAGISVCRMNGAAGQLSASCELTKHAFSLGRGLSLPLSFTGSH</sequence>
<name>A0A1I7Z547_9BILA</name>
<reference evidence="3" key="1">
    <citation type="submission" date="2016-11" db="UniProtKB">
        <authorList>
            <consortium name="WormBaseParasite"/>
        </authorList>
    </citation>
    <scope>IDENTIFICATION</scope>
</reference>
<organism evidence="2 3">
    <name type="scientific">Steinernema glaseri</name>
    <dbReference type="NCBI Taxonomy" id="37863"/>
    <lineage>
        <taxon>Eukaryota</taxon>
        <taxon>Metazoa</taxon>
        <taxon>Ecdysozoa</taxon>
        <taxon>Nematoda</taxon>
        <taxon>Chromadorea</taxon>
        <taxon>Rhabditida</taxon>
        <taxon>Tylenchina</taxon>
        <taxon>Panagrolaimomorpha</taxon>
        <taxon>Strongyloidoidea</taxon>
        <taxon>Steinernematidae</taxon>
        <taxon>Steinernema</taxon>
    </lineage>
</organism>
<proteinExistence type="predicted"/>
<accession>A0A1I7Z547</accession>
<dbReference type="PANTHER" id="PTHR12271:SF40">
    <property type="entry name" value="POLY(A) RNA POLYMERASE GLD2"/>
    <property type="match status" value="1"/>
</dbReference>
<dbReference type="Gene3D" id="3.30.460.10">
    <property type="entry name" value="Beta Polymerase, domain 2"/>
    <property type="match status" value="1"/>
</dbReference>
<evidence type="ECO:0000259" key="1">
    <source>
        <dbReference type="Pfam" id="PF22600"/>
    </source>
</evidence>
<dbReference type="SUPFAM" id="SSF81631">
    <property type="entry name" value="PAP/OAS1 substrate-binding domain"/>
    <property type="match status" value="1"/>
</dbReference>
<dbReference type="InterPro" id="IPR054708">
    <property type="entry name" value="MTPAP-like_central"/>
</dbReference>
<dbReference type="Gene3D" id="1.10.1410.10">
    <property type="match status" value="1"/>
</dbReference>
<feature type="domain" description="Poly(A) RNA polymerase mitochondrial-like central palm" evidence="1">
    <location>
        <begin position="56"/>
        <end position="190"/>
    </location>
</feature>
<evidence type="ECO:0000313" key="3">
    <source>
        <dbReference type="WBParaSite" id="L893_g23015.t1"/>
    </source>
</evidence>
<dbReference type="GO" id="GO:0016779">
    <property type="term" value="F:nucleotidyltransferase activity"/>
    <property type="evidence" value="ECO:0007669"/>
    <property type="project" value="TreeGrafter"/>
</dbReference>